<dbReference type="GO" id="GO:0016233">
    <property type="term" value="P:telomere capping"/>
    <property type="evidence" value="ECO:0007669"/>
    <property type="project" value="InterPro"/>
</dbReference>
<organism evidence="1 2">
    <name type="scientific">Aspergillus terreus</name>
    <dbReference type="NCBI Taxonomy" id="33178"/>
    <lineage>
        <taxon>Eukaryota</taxon>
        <taxon>Fungi</taxon>
        <taxon>Dikarya</taxon>
        <taxon>Ascomycota</taxon>
        <taxon>Pezizomycotina</taxon>
        <taxon>Eurotiomycetes</taxon>
        <taxon>Eurotiomycetidae</taxon>
        <taxon>Eurotiales</taxon>
        <taxon>Aspergillaceae</taxon>
        <taxon>Aspergillus</taxon>
        <taxon>Aspergillus subgen. Circumdati</taxon>
    </lineage>
</organism>
<dbReference type="Proteomes" id="UP000452235">
    <property type="component" value="Unassembled WGS sequence"/>
</dbReference>
<comment type="caution">
    <text evidence="1">The sequence shown here is derived from an EMBL/GenBank/DDBJ whole genome shotgun (WGS) entry which is preliminary data.</text>
</comment>
<sequence>MNVPPPSTRAFLSDLPSAPVDSKVRFLGCVRTYNINTGHLILEHNYPRRRPPQPVPSVSVDIDAVLETVTSDELRVGAWVNVVGYMRRSTEQQGSIYVEAVMLFPAGPIVLGEYERILHDSLEVERWVQRPT</sequence>
<dbReference type="Gene3D" id="2.40.50.140">
    <property type="entry name" value="Nucleic acid-binding proteins"/>
    <property type="match status" value="1"/>
</dbReference>
<dbReference type="GO" id="GO:0043047">
    <property type="term" value="F:single-stranded telomeric DNA binding"/>
    <property type="evidence" value="ECO:0007669"/>
    <property type="project" value="InterPro"/>
</dbReference>
<dbReference type="AlphaFoldDB" id="A0A5M3YW88"/>
<name>A0A5M3YW88_ASPTE</name>
<evidence type="ECO:0000313" key="1">
    <source>
        <dbReference type="EMBL" id="GFF16861.1"/>
    </source>
</evidence>
<proteinExistence type="predicted"/>
<keyword evidence="2" id="KW-1185">Reference proteome</keyword>
<dbReference type="InterPro" id="IPR024222">
    <property type="entry name" value="Ten1_fungal"/>
</dbReference>
<gene>
    <name evidence="1" type="ORF">ATEIFO6365_0006019800</name>
</gene>
<protein>
    <submittedName>
        <fullName evidence="1">CST complex subunit Ten1</fullName>
    </submittedName>
</protein>
<dbReference type="OrthoDB" id="5275361at2759"/>
<reference evidence="1 2" key="1">
    <citation type="submission" date="2020-01" db="EMBL/GenBank/DDBJ databases">
        <title>Aspergillus terreus IFO 6365 whole genome shotgun sequence.</title>
        <authorList>
            <person name="Kanamasa S."/>
            <person name="Takahashi H."/>
        </authorList>
    </citation>
    <scope>NUCLEOTIDE SEQUENCE [LARGE SCALE GENOMIC DNA]</scope>
    <source>
        <strain evidence="1 2">IFO 6365</strain>
    </source>
</reference>
<evidence type="ECO:0000313" key="2">
    <source>
        <dbReference type="Proteomes" id="UP000452235"/>
    </source>
</evidence>
<dbReference type="InterPro" id="IPR012340">
    <property type="entry name" value="NA-bd_OB-fold"/>
</dbReference>
<dbReference type="EMBL" id="BLJY01000006">
    <property type="protein sequence ID" value="GFF16861.1"/>
    <property type="molecule type" value="Genomic_DNA"/>
</dbReference>
<dbReference type="Pfam" id="PF12658">
    <property type="entry name" value="Ten1"/>
    <property type="match status" value="1"/>
</dbReference>
<dbReference type="GO" id="GO:1990879">
    <property type="term" value="C:CST complex"/>
    <property type="evidence" value="ECO:0007669"/>
    <property type="project" value="InterPro"/>
</dbReference>
<accession>A0A5M3YW88</accession>